<accession>A0A0J7XJQ0</accession>
<dbReference type="Proteomes" id="UP000052268">
    <property type="component" value="Unassembled WGS sequence"/>
</dbReference>
<name>A0A0J7XJQ0_9SPHN</name>
<gene>
    <name evidence="1" type="ORF">V474_02510</name>
</gene>
<comment type="caution">
    <text evidence="1">The sequence shown here is derived from an EMBL/GenBank/DDBJ whole genome shotgun (WGS) entry which is preliminary data.</text>
</comment>
<keyword evidence="2" id="KW-1185">Reference proteome</keyword>
<reference evidence="1 2" key="1">
    <citation type="journal article" date="2015" name="G3 (Bethesda)">
        <title>Insights into Ongoing Evolution of the Hexachlorocyclohexane Catabolic Pathway from Comparative Genomics of Ten Sphingomonadaceae Strains.</title>
        <authorList>
            <person name="Pearce S.L."/>
            <person name="Oakeshott J.G."/>
            <person name="Pandey G."/>
        </authorList>
    </citation>
    <scope>NUCLEOTIDE SEQUENCE [LARGE SCALE GENOMIC DNA]</scope>
    <source>
        <strain evidence="1 2">LL02</strain>
    </source>
</reference>
<proteinExistence type="predicted"/>
<evidence type="ECO:0000313" key="1">
    <source>
        <dbReference type="EMBL" id="KMS51937.1"/>
    </source>
</evidence>
<sequence length="97" mass="10642">MILIDGDRIEAHSCFDQPTSTVIDGGSKRRISGLKCLGPWTLRYCQPRQHSKLVIAQIAGISIVYYEPTLPSQITQPTECAVLIGAAQRVSFTTEHG</sequence>
<evidence type="ECO:0000313" key="2">
    <source>
        <dbReference type="Proteomes" id="UP000052268"/>
    </source>
</evidence>
<protein>
    <submittedName>
        <fullName evidence="1">Uncharacterized protein</fullName>
    </submittedName>
</protein>
<organism evidence="1 2">
    <name type="scientific">Novosphingobium barchaimii LL02</name>
    <dbReference type="NCBI Taxonomy" id="1114963"/>
    <lineage>
        <taxon>Bacteria</taxon>
        <taxon>Pseudomonadati</taxon>
        <taxon>Pseudomonadota</taxon>
        <taxon>Alphaproteobacteria</taxon>
        <taxon>Sphingomonadales</taxon>
        <taxon>Sphingomonadaceae</taxon>
        <taxon>Novosphingobium</taxon>
    </lineage>
</organism>
<dbReference type="AlphaFoldDB" id="A0A0J7XJQ0"/>
<dbReference type="EMBL" id="JACU01000010">
    <property type="protein sequence ID" value="KMS51937.1"/>
    <property type="molecule type" value="Genomic_DNA"/>
</dbReference>